<dbReference type="GO" id="GO:0090110">
    <property type="term" value="P:COPII-coated vesicle cargo loading"/>
    <property type="evidence" value="ECO:0007669"/>
    <property type="project" value="TreeGrafter"/>
</dbReference>
<evidence type="ECO:0000259" key="5">
    <source>
        <dbReference type="Pfam" id="PF04811"/>
    </source>
</evidence>
<evidence type="ECO:0000313" key="7">
    <source>
        <dbReference type="Proteomes" id="UP001168098"/>
    </source>
</evidence>
<feature type="transmembrane region" description="Helical" evidence="3">
    <location>
        <begin position="407"/>
        <end position="430"/>
    </location>
</feature>
<evidence type="ECO:0000259" key="4">
    <source>
        <dbReference type="Pfam" id="PF04810"/>
    </source>
</evidence>
<dbReference type="InterPro" id="IPR036465">
    <property type="entry name" value="vWFA_dom_sf"/>
</dbReference>
<evidence type="ECO:0008006" key="8">
    <source>
        <dbReference type="Google" id="ProtNLM"/>
    </source>
</evidence>
<comment type="similarity">
    <text evidence="1">Belongs to the SEC23/SEC24 family. SEC24 subfamily.</text>
</comment>
<organism evidence="6 7">
    <name type="scientific">Vitis rotundifolia</name>
    <name type="common">Muscadine grape</name>
    <dbReference type="NCBI Taxonomy" id="103349"/>
    <lineage>
        <taxon>Eukaryota</taxon>
        <taxon>Viridiplantae</taxon>
        <taxon>Streptophyta</taxon>
        <taxon>Embryophyta</taxon>
        <taxon>Tracheophyta</taxon>
        <taxon>Spermatophyta</taxon>
        <taxon>Magnoliopsida</taxon>
        <taxon>eudicotyledons</taxon>
        <taxon>Gunneridae</taxon>
        <taxon>Pentapetalae</taxon>
        <taxon>rosids</taxon>
        <taxon>Vitales</taxon>
        <taxon>Vitaceae</taxon>
        <taxon>Viteae</taxon>
        <taxon>Vitis</taxon>
    </lineage>
</organism>
<dbReference type="GO" id="GO:0070971">
    <property type="term" value="C:endoplasmic reticulum exit site"/>
    <property type="evidence" value="ECO:0007669"/>
    <property type="project" value="TreeGrafter"/>
</dbReference>
<dbReference type="PANTHER" id="PTHR13803">
    <property type="entry name" value="SEC24-RELATED PROTEIN"/>
    <property type="match status" value="1"/>
</dbReference>
<evidence type="ECO:0000256" key="3">
    <source>
        <dbReference type="SAM" id="Phobius"/>
    </source>
</evidence>
<feature type="domain" description="Zinc finger Sec23/Sec24-type" evidence="4">
    <location>
        <begin position="51"/>
        <end position="84"/>
    </location>
</feature>
<reference evidence="6 7" key="1">
    <citation type="journal article" date="2023" name="BMC Biotechnol.">
        <title>Vitis rotundifolia cv Carlos genome sequencing.</title>
        <authorList>
            <person name="Huff M."/>
            <person name="Hulse-Kemp A."/>
            <person name="Scheffler B."/>
            <person name="Youngblood R."/>
            <person name="Simpson S."/>
            <person name="Babiker E."/>
            <person name="Staton M."/>
        </authorList>
    </citation>
    <scope>NUCLEOTIDE SEQUENCE [LARGE SCALE GENOMIC DNA]</scope>
    <source>
        <tissue evidence="6">Leaf</tissue>
    </source>
</reference>
<dbReference type="GO" id="GO:0030127">
    <property type="term" value="C:COPII vesicle coat"/>
    <property type="evidence" value="ECO:0007669"/>
    <property type="project" value="InterPro"/>
</dbReference>
<keyword evidence="3" id="KW-1133">Transmembrane helix</keyword>
<protein>
    <recommendedName>
        <fullName evidence="8">Sec23/sec24 transport family protein</fullName>
    </recommendedName>
</protein>
<keyword evidence="3" id="KW-0472">Membrane</keyword>
<keyword evidence="3" id="KW-0812">Transmembrane</keyword>
<dbReference type="Gene3D" id="2.30.30.380">
    <property type="entry name" value="Zn-finger domain of Sec23/24"/>
    <property type="match status" value="1"/>
</dbReference>
<dbReference type="Gene3D" id="3.40.50.410">
    <property type="entry name" value="von Willebrand factor, type A domain"/>
    <property type="match status" value="1"/>
</dbReference>
<gene>
    <name evidence="6" type="ORF">PVL29_008220</name>
</gene>
<dbReference type="SUPFAM" id="SSF53300">
    <property type="entry name" value="vWA-like"/>
    <property type="match status" value="1"/>
</dbReference>
<dbReference type="GO" id="GO:0000149">
    <property type="term" value="F:SNARE binding"/>
    <property type="evidence" value="ECO:0007669"/>
    <property type="project" value="TreeGrafter"/>
</dbReference>
<dbReference type="GO" id="GO:0008270">
    <property type="term" value="F:zinc ion binding"/>
    <property type="evidence" value="ECO:0007669"/>
    <property type="project" value="InterPro"/>
</dbReference>
<sequence length="521" mass="57266">MAVRATMSRFPMDPDAQEGSGLPWGVTVTPFATKDENGNSPVYGSDGHLLPRCENCWAYFNTYCELEQWAWNCSLCGTLNGLTSEAITRYSQPQSCAEMMSSFIDLELPVEGSEGEAMQARPVYVAAIDLSSSEEFLELIKSSLLAALEALGPGALFGLATFSHKIGLYDVQGPVPVVKNVFVPADSDASLPIELEDVMPLLSFLAPVETCKDRIASALETLKPTTSWERTTTAGQGLDGLLLGGRGFGVAMEALFNYLGSEYGNTFALARVFAFLSGPPDYGAGQLDTRRYGEQYASKGEDADRALLPEQTPFYKDLAAVAVQAGVCVDIFAVTNEYTDLASLKFLSIESGGSLFLYSNTDDSTLPQDMYRMLSRPYAFGCILRLRTSSEFRPGNSVSDHIMSFKIVIAVLHFVYFTFTLTLNFCSMVISSQIHSTKMCNTLFVVILMSHMPTTLILPTLLGFPDIHQNLPCYRLHFNTLLLCPLMNFQLQDQFLQVGMVNPTVMINNLVDLVVNLFYSE</sequence>
<dbReference type="Proteomes" id="UP001168098">
    <property type="component" value="Unassembled WGS sequence"/>
</dbReference>
<dbReference type="GO" id="GO:0006886">
    <property type="term" value="P:intracellular protein transport"/>
    <property type="evidence" value="ECO:0007669"/>
    <property type="project" value="InterPro"/>
</dbReference>
<name>A0AA39A328_VITRO</name>
<evidence type="ECO:0000256" key="1">
    <source>
        <dbReference type="ARBA" id="ARBA00008334"/>
    </source>
</evidence>
<dbReference type="PANTHER" id="PTHR13803:SF17">
    <property type="entry name" value="PROTEIN TRANSPORT PROTEIN SEC24"/>
    <property type="match status" value="1"/>
</dbReference>
<accession>A0AA39A328</accession>
<feature type="transmembrane region" description="Helical" evidence="3">
    <location>
        <begin position="442"/>
        <end position="464"/>
    </location>
</feature>
<evidence type="ECO:0000313" key="6">
    <source>
        <dbReference type="EMBL" id="KAJ9699522.1"/>
    </source>
</evidence>
<dbReference type="SUPFAM" id="SSF82919">
    <property type="entry name" value="Zn-finger domain of Sec23/24"/>
    <property type="match status" value="1"/>
</dbReference>
<dbReference type="EMBL" id="JARBHA010000006">
    <property type="protein sequence ID" value="KAJ9699522.1"/>
    <property type="molecule type" value="Genomic_DNA"/>
</dbReference>
<dbReference type="AlphaFoldDB" id="A0AA39A328"/>
<dbReference type="Pfam" id="PF04811">
    <property type="entry name" value="Sec23_trunk"/>
    <property type="match status" value="1"/>
</dbReference>
<evidence type="ECO:0000256" key="2">
    <source>
        <dbReference type="SAM" id="MobiDB-lite"/>
    </source>
</evidence>
<dbReference type="SUPFAM" id="SSF81995">
    <property type="entry name" value="beta-sandwich domain of Sec23/24"/>
    <property type="match status" value="1"/>
</dbReference>
<comment type="caution">
    <text evidence="6">The sequence shown here is derived from an EMBL/GenBank/DDBJ whole genome shotgun (WGS) entry which is preliminary data.</text>
</comment>
<dbReference type="InterPro" id="IPR006895">
    <property type="entry name" value="Znf_Sec23_Sec24"/>
</dbReference>
<feature type="region of interest" description="Disordered" evidence="2">
    <location>
        <begin position="1"/>
        <end position="22"/>
    </location>
</feature>
<dbReference type="InterPro" id="IPR006896">
    <property type="entry name" value="Sec23/24_trunk_dom"/>
</dbReference>
<dbReference type="Pfam" id="PF04810">
    <property type="entry name" value="zf-Sec23_Sec24"/>
    <property type="match status" value="1"/>
</dbReference>
<dbReference type="InterPro" id="IPR050550">
    <property type="entry name" value="SEC23_SEC24_subfamily"/>
</dbReference>
<proteinExistence type="inferred from homology"/>
<keyword evidence="7" id="KW-1185">Reference proteome</keyword>
<feature type="domain" description="Sec23/Sec24 trunk" evidence="5">
    <location>
        <begin position="121"/>
        <end position="373"/>
    </location>
</feature>
<dbReference type="InterPro" id="IPR036174">
    <property type="entry name" value="Znf_Sec23_Sec24_sf"/>
</dbReference>